<keyword evidence="2" id="KW-1185">Reference proteome</keyword>
<protein>
    <submittedName>
        <fullName evidence="1">Uncharacterized protein</fullName>
    </submittedName>
</protein>
<dbReference type="RefSeq" id="WP_220780109.1">
    <property type="nucleotide sequence ID" value="NZ_BPEY01000012.1"/>
</dbReference>
<accession>A0ABQ4P6P8</accession>
<gene>
    <name evidence="1" type="ORF">TUM4438_10220</name>
</gene>
<evidence type="ECO:0000313" key="1">
    <source>
        <dbReference type="EMBL" id="GIU42806.1"/>
    </source>
</evidence>
<proteinExistence type="predicted"/>
<comment type="caution">
    <text evidence="1">The sequence shown here is derived from an EMBL/GenBank/DDBJ whole genome shotgun (WGS) entry which is preliminary data.</text>
</comment>
<dbReference type="Proteomes" id="UP000887104">
    <property type="component" value="Unassembled WGS sequence"/>
</dbReference>
<evidence type="ECO:0000313" key="2">
    <source>
        <dbReference type="Proteomes" id="UP000887104"/>
    </source>
</evidence>
<name>A0ABQ4P6P8_9GAMM</name>
<organism evidence="1 2">
    <name type="scientific">Shewanella sairae</name>
    <dbReference type="NCBI Taxonomy" id="190310"/>
    <lineage>
        <taxon>Bacteria</taxon>
        <taxon>Pseudomonadati</taxon>
        <taxon>Pseudomonadota</taxon>
        <taxon>Gammaproteobacteria</taxon>
        <taxon>Alteromonadales</taxon>
        <taxon>Shewanellaceae</taxon>
        <taxon>Shewanella</taxon>
    </lineage>
</organism>
<reference evidence="1" key="1">
    <citation type="submission" date="2021-05" db="EMBL/GenBank/DDBJ databases">
        <title>Molecular characterization for Shewanella algae harboring chromosomal blaOXA-55-like strains isolated from clinical and environment sample.</title>
        <authorList>
            <person name="Ohama Y."/>
            <person name="Aoki K."/>
            <person name="Harada S."/>
            <person name="Moriya K."/>
            <person name="Ishii Y."/>
            <person name="Tateda K."/>
        </authorList>
    </citation>
    <scope>NUCLEOTIDE SEQUENCE</scope>
    <source>
        <strain evidence="1">JCM 11563</strain>
    </source>
</reference>
<sequence length="206" mass="23673">MNIHNQQLIALSDGLYLDAFVVDDRDEVIFISLWARDGEMQHLFAALTLPITQGGYREKRVRLPDGNLQTLNLNRVKDMKKITTRLPRFTPVGEWVHTWLILPELMKTPYGSHEGWILSQNLLNWDALWPVVKTLCHLPLLDEWKNELAVLLHHSVKHLDAFGVFAYQLTLEPELIEPIIADAVKSGSLPIQTQRRTSYVYKGDAL</sequence>
<dbReference type="EMBL" id="BPEY01000012">
    <property type="protein sequence ID" value="GIU42806.1"/>
    <property type="molecule type" value="Genomic_DNA"/>
</dbReference>